<protein>
    <submittedName>
        <fullName evidence="2">Uncharacterized protein</fullName>
    </submittedName>
</protein>
<dbReference type="AlphaFoldDB" id="A0A9P6JI73"/>
<proteinExistence type="predicted"/>
<name>A0A9P6JI73_9AGAR</name>
<organism evidence="2 3">
    <name type="scientific">Crepidotus variabilis</name>
    <dbReference type="NCBI Taxonomy" id="179855"/>
    <lineage>
        <taxon>Eukaryota</taxon>
        <taxon>Fungi</taxon>
        <taxon>Dikarya</taxon>
        <taxon>Basidiomycota</taxon>
        <taxon>Agaricomycotina</taxon>
        <taxon>Agaricomycetes</taxon>
        <taxon>Agaricomycetidae</taxon>
        <taxon>Agaricales</taxon>
        <taxon>Agaricineae</taxon>
        <taxon>Crepidotaceae</taxon>
        <taxon>Crepidotus</taxon>
    </lineage>
</organism>
<feature type="region of interest" description="Disordered" evidence="1">
    <location>
        <begin position="22"/>
        <end position="87"/>
    </location>
</feature>
<comment type="caution">
    <text evidence="2">The sequence shown here is derived from an EMBL/GenBank/DDBJ whole genome shotgun (WGS) entry which is preliminary data.</text>
</comment>
<evidence type="ECO:0000313" key="2">
    <source>
        <dbReference type="EMBL" id="KAF9521840.1"/>
    </source>
</evidence>
<evidence type="ECO:0000256" key="1">
    <source>
        <dbReference type="SAM" id="MobiDB-lite"/>
    </source>
</evidence>
<dbReference type="EMBL" id="MU157984">
    <property type="protein sequence ID" value="KAF9521840.1"/>
    <property type="molecule type" value="Genomic_DNA"/>
</dbReference>
<gene>
    <name evidence="2" type="ORF">CPB83DRAFT_900246</name>
</gene>
<evidence type="ECO:0000313" key="3">
    <source>
        <dbReference type="Proteomes" id="UP000807306"/>
    </source>
</evidence>
<feature type="compositionally biased region" description="Basic and acidic residues" evidence="1">
    <location>
        <begin position="35"/>
        <end position="44"/>
    </location>
</feature>
<dbReference type="Proteomes" id="UP000807306">
    <property type="component" value="Unassembled WGS sequence"/>
</dbReference>
<feature type="compositionally biased region" description="Polar residues" evidence="1">
    <location>
        <begin position="63"/>
        <end position="76"/>
    </location>
</feature>
<sequence>MVSSPDAYAGLASVLSKQHPDVQAAYQSNEVEADFEGKSETLPDRDEDDQDNETEYEPLPTIMPSSSYAQMSQTVDGASKGVTDGTDREYRSYNTAWSQSYLFTRELSFDLAKAGNTKNDYHCHHERVDATPLTWMENQASVNAAPTPMPRRCGQQ</sequence>
<keyword evidence="3" id="KW-1185">Reference proteome</keyword>
<reference evidence="2" key="1">
    <citation type="submission" date="2020-11" db="EMBL/GenBank/DDBJ databases">
        <authorList>
            <consortium name="DOE Joint Genome Institute"/>
            <person name="Ahrendt S."/>
            <person name="Riley R."/>
            <person name="Andreopoulos W."/>
            <person name="Labutti K."/>
            <person name="Pangilinan J."/>
            <person name="Ruiz-Duenas F.J."/>
            <person name="Barrasa J.M."/>
            <person name="Sanchez-Garcia M."/>
            <person name="Camarero S."/>
            <person name="Miyauchi S."/>
            <person name="Serrano A."/>
            <person name="Linde D."/>
            <person name="Babiker R."/>
            <person name="Drula E."/>
            <person name="Ayuso-Fernandez I."/>
            <person name="Pacheco R."/>
            <person name="Padilla G."/>
            <person name="Ferreira P."/>
            <person name="Barriuso J."/>
            <person name="Kellner H."/>
            <person name="Castanera R."/>
            <person name="Alfaro M."/>
            <person name="Ramirez L."/>
            <person name="Pisabarro A.G."/>
            <person name="Kuo A."/>
            <person name="Tritt A."/>
            <person name="Lipzen A."/>
            <person name="He G."/>
            <person name="Yan M."/>
            <person name="Ng V."/>
            <person name="Cullen D."/>
            <person name="Martin F."/>
            <person name="Rosso M.-N."/>
            <person name="Henrissat B."/>
            <person name="Hibbett D."/>
            <person name="Martinez A.T."/>
            <person name="Grigoriev I.V."/>
        </authorList>
    </citation>
    <scope>NUCLEOTIDE SEQUENCE</scope>
    <source>
        <strain evidence="2">CBS 506.95</strain>
    </source>
</reference>
<accession>A0A9P6JI73</accession>
<feature type="compositionally biased region" description="Acidic residues" evidence="1">
    <location>
        <begin position="45"/>
        <end position="56"/>
    </location>
</feature>